<comment type="caution">
    <text evidence="5">The sequence shown here is derived from an EMBL/GenBank/DDBJ whole genome shotgun (WGS) entry which is preliminary data.</text>
</comment>
<evidence type="ECO:0000256" key="1">
    <source>
        <dbReference type="ARBA" id="ARBA00004196"/>
    </source>
</evidence>
<evidence type="ECO:0000259" key="4">
    <source>
        <dbReference type="PROSITE" id="PS51077"/>
    </source>
</evidence>
<dbReference type="PANTHER" id="PTHR46847">
    <property type="entry name" value="D-ALLOSE-BINDING PERIPLASMIC PROTEIN-RELATED"/>
    <property type="match status" value="1"/>
</dbReference>
<reference evidence="5" key="2">
    <citation type="submission" date="2020-09" db="EMBL/GenBank/DDBJ databases">
        <authorList>
            <person name="Sun Q."/>
            <person name="Zhou Y."/>
        </authorList>
    </citation>
    <scope>NUCLEOTIDE SEQUENCE</scope>
    <source>
        <strain evidence="5">CGMCC 1.15447</strain>
    </source>
</reference>
<evidence type="ECO:0000313" key="5">
    <source>
        <dbReference type="EMBL" id="GGA55383.1"/>
    </source>
</evidence>
<evidence type="ECO:0000256" key="2">
    <source>
        <dbReference type="ARBA" id="ARBA00007639"/>
    </source>
</evidence>
<comment type="similarity">
    <text evidence="2">Belongs to the bacterial solute-binding protein 2 family.</text>
</comment>
<dbReference type="Proteomes" id="UP000648801">
    <property type="component" value="Unassembled WGS sequence"/>
</dbReference>
<dbReference type="PANTHER" id="PTHR46847:SF1">
    <property type="entry name" value="D-ALLOSE-BINDING PERIPLASMIC PROTEIN-RELATED"/>
    <property type="match status" value="1"/>
</dbReference>
<accession>A0A916RG99</accession>
<dbReference type="SMART" id="SM00346">
    <property type="entry name" value="HTH_ICLR"/>
    <property type="match status" value="1"/>
</dbReference>
<reference evidence="5" key="1">
    <citation type="journal article" date="2014" name="Int. J. Syst. Evol. Microbiol.">
        <title>Complete genome sequence of Corynebacterium casei LMG S-19264T (=DSM 44701T), isolated from a smear-ripened cheese.</title>
        <authorList>
            <consortium name="US DOE Joint Genome Institute (JGI-PGF)"/>
            <person name="Walter F."/>
            <person name="Albersmeier A."/>
            <person name="Kalinowski J."/>
            <person name="Ruckert C."/>
        </authorList>
    </citation>
    <scope>NUCLEOTIDE SEQUENCE</scope>
    <source>
        <strain evidence="5">CGMCC 1.15447</strain>
    </source>
</reference>
<dbReference type="PROSITE" id="PS51077">
    <property type="entry name" value="HTH_ICLR"/>
    <property type="match status" value="1"/>
</dbReference>
<sequence>MSAARKKSAVVEEILSEPISVESARRGDRNESLTVLRACEVLKAFRNLGEELPLGEVVARTGLPKTTAFRLLRTLIHGGLLERSSSGIYRNLFGPVAARPFRIGFAAQGDSDFCRAVMQSLETAALREHVNLITVNNRYSAREALRNADLLIKERVDLILEYQTYERVAPVIASKFLEANTPVIAIEIPHPGATYFGANNYKAGLIGGKALGRWAREHWDGKVDRLLLLELPIAGSLLDLRITGLVDGLRSELPQIAGVPVVHLNGRGDFEDVLEVMRQYLRRAPAKRTLVGTVNDVCALAALRAFEEAGASERVAVVGQNAILDARNELRRLNTRLVGTVAYFPERYGDEIIPLALQILNKKPVPSTVFVKHQLITARNVDLIYPLDERRDLHAAHLPRQNGRLAAVR</sequence>
<evidence type="ECO:0000313" key="6">
    <source>
        <dbReference type="Proteomes" id="UP000648801"/>
    </source>
</evidence>
<dbReference type="InterPro" id="IPR005471">
    <property type="entry name" value="Tscrpt_reg_IclR_N"/>
</dbReference>
<dbReference type="Pfam" id="PF13407">
    <property type="entry name" value="Peripla_BP_4"/>
    <property type="match status" value="1"/>
</dbReference>
<comment type="subcellular location">
    <subcellularLocation>
        <location evidence="1">Cell envelope</location>
    </subcellularLocation>
</comment>
<dbReference type="GO" id="GO:0030313">
    <property type="term" value="C:cell envelope"/>
    <property type="evidence" value="ECO:0007669"/>
    <property type="project" value="UniProtKB-SubCell"/>
</dbReference>
<dbReference type="Gene3D" id="3.40.50.2300">
    <property type="match status" value="2"/>
</dbReference>
<dbReference type="EMBL" id="BMJB01000001">
    <property type="protein sequence ID" value="GGA55383.1"/>
    <property type="molecule type" value="Genomic_DNA"/>
</dbReference>
<dbReference type="InterPro" id="IPR036390">
    <property type="entry name" value="WH_DNA-bd_sf"/>
</dbReference>
<dbReference type="GO" id="GO:0006355">
    <property type="term" value="P:regulation of DNA-templated transcription"/>
    <property type="evidence" value="ECO:0007669"/>
    <property type="project" value="InterPro"/>
</dbReference>
<dbReference type="InterPro" id="IPR036388">
    <property type="entry name" value="WH-like_DNA-bd_sf"/>
</dbReference>
<dbReference type="GO" id="GO:0030246">
    <property type="term" value="F:carbohydrate binding"/>
    <property type="evidence" value="ECO:0007669"/>
    <property type="project" value="UniProtKB-ARBA"/>
</dbReference>
<dbReference type="Gene3D" id="1.10.10.10">
    <property type="entry name" value="Winged helix-like DNA-binding domain superfamily/Winged helix DNA-binding domain"/>
    <property type="match status" value="1"/>
</dbReference>
<dbReference type="SUPFAM" id="SSF46785">
    <property type="entry name" value="Winged helix' DNA-binding domain"/>
    <property type="match status" value="1"/>
</dbReference>
<evidence type="ECO:0000256" key="3">
    <source>
        <dbReference type="ARBA" id="ARBA00022729"/>
    </source>
</evidence>
<proteinExistence type="inferred from homology"/>
<keyword evidence="3" id="KW-0732">Signal</keyword>
<organism evidence="5 6">
    <name type="scientific">Edaphobacter acidisoli</name>
    <dbReference type="NCBI Taxonomy" id="2040573"/>
    <lineage>
        <taxon>Bacteria</taxon>
        <taxon>Pseudomonadati</taxon>
        <taxon>Acidobacteriota</taxon>
        <taxon>Terriglobia</taxon>
        <taxon>Terriglobales</taxon>
        <taxon>Acidobacteriaceae</taxon>
        <taxon>Edaphobacter</taxon>
    </lineage>
</organism>
<dbReference type="AlphaFoldDB" id="A0A916RG99"/>
<protein>
    <recommendedName>
        <fullName evidence="4">HTH iclR-type domain-containing protein</fullName>
    </recommendedName>
</protein>
<gene>
    <name evidence="5" type="ORF">GCM10011507_03310</name>
</gene>
<dbReference type="Pfam" id="PF09339">
    <property type="entry name" value="HTH_IclR"/>
    <property type="match status" value="1"/>
</dbReference>
<dbReference type="GO" id="GO:0003677">
    <property type="term" value="F:DNA binding"/>
    <property type="evidence" value="ECO:0007669"/>
    <property type="project" value="InterPro"/>
</dbReference>
<dbReference type="InterPro" id="IPR028082">
    <property type="entry name" value="Peripla_BP_I"/>
</dbReference>
<feature type="domain" description="HTH iclR-type" evidence="4">
    <location>
        <begin position="32"/>
        <end position="105"/>
    </location>
</feature>
<dbReference type="CDD" id="cd01536">
    <property type="entry name" value="PBP1_ABC_sugar_binding-like"/>
    <property type="match status" value="1"/>
</dbReference>
<dbReference type="RefSeq" id="WP_188757611.1">
    <property type="nucleotide sequence ID" value="NZ_BMJB01000001.1"/>
</dbReference>
<dbReference type="InterPro" id="IPR025997">
    <property type="entry name" value="SBP_2_dom"/>
</dbReference>
<keyword evidence="6" id="KW-1185">Reference proteome</keyword>
<dbReference type="SUPFAM" id="SSF53822">
    <property type="entry name" value="Periplasmic binding protein-like I"/>
    <property type="match status" value="1"/>
</dbReference>
<name>A0A916RG99_9BACT</name>